<sequence length="277" mass="30161">MPAPPALFHACGAACSTALSFDNEPTTHHFLNTTTMLRLHPSIIILNPTEVTTALLTVHPARHSTPHPHSHWSHITLRRRKSRTAAAPTSASPPARPTITLTLPLHPSPPSSPTDSILHSPASSTNDLLLNLDFTFPDLTHTFSIHEDFDTPSPVEAAEAAEAEPAQTSRPPSPMPLRTLTPRQVDGAASPAPSVAYSAASSDDGEGEGEGYYDLGYPLPHSTMRRRVEVLVDRWEGGNDRDREAVGMRGEDVEGEVVELESLKRRRQVEAARRIIR</sequence>
<keyword evidence="3" id="KW-1185">Reference proteome</keyword>
<evidence type="ECO:0000256" key="1">
    <source>
        <dbReference type="SAM" id="MobiDB-lite"/>
    </source>
</evidence>
<comment type="caution">
    <text evidence="2">The sequence shown here is derived from an EMBL/GenBank/DDBJ whole genome shotgun (WGS) entry which is preliminary data.</text>
</comment>
<gene>
    <name evidence="2" type="ORF">FN846DRAFT_144966</name>
</gene>
<dbReference type="AlphaFoldDB" id="A0A5J5EQC1"/>
<feature type="compositionally biased region" description="Low complexity" evidence="1">
    <location>
        <begin position="156"/>
        <end position="166"/>
    </location>
</feature>
<name>A0A5J5EQC1_9PEZI</name>
<evidence type="ECO:0000313" key="3">
    <source>
        <dbReference type="Proteomes" id="UP000326924"/>
    </source>
</evidence>
<feature type="compositionally biased region" description="Low complexity" evidence="1">
    <location>
        <begin position="84"/>
        <end position="105"/>
    </location>
</feature>
<reference evidence="2 3" key="1">
    <citation type="submission" date="2019-09" db="EMBL/GenBank/DDBJ databases">
        <title>Draft genome of the ectomycorrhizal ascomycete Sphaerosporella brunnea.</title>
        <authorList>
            <consortium name="DOE Joint Genome Institute"/>
            <person name="Benucci G.M."/>
            <person name="Marozzi G."/>
            <person name="Antonielli L."/>
            <person name="Sanchez S."/>
            <person name="Marco P."/>
            <person name="Wang X."/>
            <person name="Falini L.B."/>
            <person name="Barry K."/>
            <person name="Haridas S."/>
            <person name="Lipzen A."/>
            <person name="Labutti K."/>
            <person name="Grigoriev I.V."/>
            <person name="Murat C."/>
            <person name="Martin F."/>
            <person name="Albertini E."/>
            <person name="Donnini D."/>
            <person name="Bonito G."/>
        </authorList>
    </citation>
    <scope>NUCLEOTIDE SEQUENCE [LARGE SCALE GENOMIC DNA]</scope>
    <source>
        <strain evidence="2 3">Sb_GMNB300</strain>
    </source>
</reference>
<accession>A0A5J5EQC1</accession>
<evidence type="ECO:0000313" key="2">
    <source>
        <dbReference type="EMBL" id="KAA8900451.1"/>
    </source>
</evidence>
<dbReference type="Proteomes" id="UP000326924">
    <property type="component" value="Unassembled WGS sequence"/>
</dbReference>
<feature type="region of interest" description="Disordered" evidence="1">
    <location>
        <begin position="61"/>
        <end position="120"/>
    </location>
</feature>
<feature type="region of interest" description="Disordered" evidence="1">
    <location>
        <begin position="155"/>
        <end position="212"/>
    </location>
</feature>
<proteinExistence type="predicted"/>
<dbReference type="InParanoid" id="A0A5J5EQC1"/>
<feature type="compositionally biased region" description="Low complexity" evidence="1">
    <location>
        <begin position="188"/>
        <end position="202"/>
    </location>
</feature>
<organism evidence="2 3">
    <name type="scientific">Sphaerosporella brunnea</name>
    <dbReference type="NCBI Taxonomy" id="1250544"/>
    <lineage>
        <taxon>Eukaryota</taxon>
        <taxon>Fungi</taxon>
        <taxon>Dikarya</taxon>
        <taxon>Ascomycota</taxon>
        <taxon>Pezizomycotina</taxon>
        <taxon>Pezizomycetes</taxon>
        <taxon>Pezizales</taxon>
        <taxon>Pyronemataceae</taxon>
        <taxon>Sphaerosporella</taxon>
    </lineage>
</organism>
<dbReference type="EMBL" id="VXIS01000154">
    <property type="protein sequence ID" value="KAA8900451.1"/>
    <property type="molecule type" value="Genomic_DNA"/>
</dbReference>
<protein>
    <submittedName>
        <fullName evidence="2">Uncharacterized protein</fullName>
    </submittedName>
</protein>
<feature type="compositionally biased region" description="Basic residues" evidence="1">
    <location>
        <begin position="61"/>
        <end position="83"/>
    </location>
</feature>